<comment type="caution">
    <text evidence="2">The sequence shown here is derived from an EMBL/GenBank/DDBJ whole genome shotgun (WGS) entry which is preliminary data.</text>
</comment>
<protein>
    <submittedName>
        <fullName evidence="2">Uncharacterized protein</fullName>
    </submittedName>
</protein>
<keyword evidence="1" id="KW-0732">Signal</keyword>
<dbReference type="EMBL" id="PVYX01000001">
    <property type="protein sequence ID" value="PRX57441.1"/>
    <property type="molecule type" value="Genomic_DNA"/>
</dbReference>
<gene>
    <name evidence="2" type="ORF">CLV81_1446</name>
</gene>
<feature type="chain" id="PRO_5015655053" evidence="1">
    <location>
        <begin position="22"/>
        <end position="154"/>
    </location>
</feature>
<evidence type="ECO:0000256" key="1">
    <source>
        <dbReference type="SAM" id="SignalP"/>
    </source>
</evidence>
<evidence type="ECO:0000313" key="3">
    <source>
        <dbReference type="Proteomes" id="UP000237640"/>
    </source>
</evidence>
<dbReference type="RefSeq" id="WP_146129850.1">
    <property type="nucleotide sequence ID" value="NZ_PVYX01000001.1"/>
</dbReference>
<accession>A0A2T0MIM9</accession>
<organism evidence="2 3">
    <name type="scientific">Flagellimonas meridianipacifica</name>
    <dbReference type="NCBI Taxonomy" id="1080225"/>
    <lineage>
        <taxon>Bacteria</taxon>
        <taxon>Pseudomonadati</taxon>
        <taxon>Bacteroidota</taxon>
        <taxon>Flavobacteriia</taxon>
        <taxon>Flavobacteriales</taxon>
        <taxon>Flavobacteriaceae</taxon>
        <taxon>Flagellimonas</taxon>
    </lineage>
</organism>
<reference evidence="2 3" key="1">
    <citation type="submission" date="2018-03" db="EMBL/GenBank/DDBJ databases">
        <title>Genomic Encyclopedia of Archaeal and Bacterial Type Strains, Phase II (KMG-II): from individual species to whole genera.</title>
        <authorList>
            <person name="Goeker M."/>
        </authorList>
    </citation>
    <scope>NUCLEOTIDE SEQUENCE [LARGE SCALE GENOMIC DNA]</scope>
    <source>
        <strain evidence="2 3">DSM 25027</strain>
    </source>
</reference>
<feature type="signal peptide" evidence="1">
    <location>
        <begin position="1"/>
        <end position="21"/>
    </location>
</feature>
<sequence length="154" mass="17237">MKTVVIKVFLGMFIFPSFLLAQSGDNLTRLKEYIDNGQLVIYTESSIVLDSSSSAITYVDFCDDGTYYYDYEGSFNVKGTQNTSNRNSRASGAGVAKNSGNWQVLEYQNAFYLEVTDAFGQKTYYPINIQNLAAGKWKQGNTTYVFAPKKGRCL</sequence>
<evidence type="ECO:0000313" key="2">
    <source>
        <dbReference type="EMBL" id="PRX57441.1"/>
    </source>
</evidence>
<keyword evidence="3" id="KW-1185">Reference proteome</keyword>
<dbReference type="Proteomes" id="UP000237640">
    <property type="component" value="Unassembled WGS sequence"/>
</dbReference>
<proteinExistence type="predicted"/>
<dbReference type="OrthoDB" id="9836774at2"/>
<name>A0A2T0MIM9_9FLAO</name>
<dbReference type="AlphaFoldDB" id="A0A2T0MIM9"/>